<organism evidence="1 2">
    <name type="scientific">Bauhinia variegata</name>
    <name type="common">Purple orchid tree</name>
    <name type="synonym">Phanera variegata</name>
    <dbReference type="NCBI Taxonomy" id="167791"/>
    <lineage>
        <taxon>Eukaryota</taxon>
        <taxon>Viridiplantae</taxon>
        <taxon>Streptophyta</taxon>
        <taxon>Embryophyta</taxon>
        <taxon>Tracheophyta</taxon>
        <taxon>Spermatophyta</taxon>
        <taxon>Magnoliopsida</taxon>
        <taxon>eudicotyledons</taxon>
        <taxon>Gunneridae</taxon>
        <taxon>Pentapetalae</taxon>
        <taxon>rosids</taxon>
        <taxon>fabids</taxon>
        <taxon>Fabales</taxon>
        <taxon>Fabaceae</taxon>
        <taxon>Cercidoideae</taxon>
        <taxon>Cercideae</taxon>
        <taxon>Bauhiniinae</taxon>
        <taxon>Bauhinia</taxon>
    </lineage>
</organism>
<accession>A0ACB9MRB2</accession>
<dbReference type="EMBL" id="CM039433">
    <property type="protein sequence ID" value="KAI4326800.1"/>
    <property type="molecule type" value="Genomic_DNA"/>
</dbReference>
<sequence length="553" mass="62821">MAIASPSTSTFSPSLGCTRTKVSRLARSPQLLLTQSRRNRTRRLVVSSRLNSSKSSDAGGSVSPDNGDASFLYELQHDFSPQRRRSGLPVFVTLPVDALNLEGRVRRPKAMKHSFHALAKAGVEGVVIEIWWGLVERNEPRVYNWQGYWELLMLAWNCGLKVRVVLAFHQCGTDPGDPNWIPLPLWVLDEIKKNPELTYSDTFGRRNFEYISLGCDMLPVLRGRSPIQAYADFMRDFRNAFRACLGVIITGVQVGMGPGGELRYPSRPPSQKLQGAGPLELGEFQCYDKYMIASLNACARDMGMHEWGNGGPIGTGNLMQSPELNQFLRSDVGSWNPPYGNFFLEWYLRMLVLHGERICREAGTIFRDTEVNISTKVAVFNWNYNTQSHPSELTAGYYNTLYRDGYLPIARMFSKYGFTMCCSYFEMQDPVVNKITTESSPEGLFRQILLAARLCDLPLDGENFSSNLDDKAFDQLLKMSKFYSDGIEKRPFSFNFVRMDRNLFEPRYWSRFTRFVKQMTNGNIFRARLNSAINVRLKPASRAAEVGLPYQLA</sequence>
<dbReference type="Proteomes" id="UP000828941">
    <property type="component" value="Chromosome 8"/>
</dbReference>
<evidence type="ECO:0000313" key="2">
    <source>
        <dbReference type="Proteomes" id="UP000828941"/>
    </source>
</evidence>
<name>A0ACB9MRB2_BAUVA</name>
<proteinExistence type="predicted"/>
<keyword evidence="2" id="KW-1185">Reference proteome</keyword>
<protein>
    <submittedName>
        <fullName evidence="1">Uncharacterized protein</fullName>
    </submittedName>
</protein>
<comment type="caution">
    <text evidence="1">The sequence shown here is derived from an EMBL/GenBank/DDBJ whole genome shotgun (WGS) entry which is preliminary data.</text>
</comment>
<gene>
    <name evidence="1" type="ORF">L6164_019331</name>
</gene>
<evidence type="ECO:0000313" key="1">
    <source>
        <dbReference type="EMBL" id="KAI4326800.1"/>
    </source>
</evidence>
<reference evidence="1 2" key="1">
    <citation type="journal article" date="2022" name="DNA Res.">
        <title>Chromosomal-level genome assembly of the orchid tree Bauhinia variegata (Leguminosae; Cercidoideae) supports the allotetraploid origin hypothesis of Bauhinia.</title>
        <authorList>
            <person name="Zhong Y."/>
            <person name="Chen Y."/>
            <person name="Zheng D."/>
            <person name="Pang J."/>
            <person name="Liu Y."/>
            <person name="Luo S."/>
            <person name="Meng S."/>
            <person name="Qian L."/>
            <person name="Wei D."/>
            <person name="Dai S."/>
            <person name="Zhou R."/>
        </authorList>
    </citation>
    <scope>NUCLEOTIDE SEQUENCE [LARGE SCALE GENOMIC DNA]</scope>
    <source>
        <strain evidence="1">BV-YZ2020</strain>
    </source>
</reference>